<dbReference type="Pfam" id="PF00441">
    <property type="entry name" value="Acyl-CoA_dh_1"/>
    <property type="match status" value="1"/>
</dbReference>
<dbReference type="CDD" id="cd00567">
    <property type="entry name" value="ACAD"/>
    <property type="match status" value="1"/>
</dbReference>
<evidence type="ECO:0000256" key="2">
    <source>
        <dbReference type="ARBA" id="ARBA00009347"/>
    </source>
</evidence>
<feature type="domain" description="Acyl-CoA dehydrogenase/oxidase N-terminal" evidence="7">
    <location>
        <begin position="6"/>
        <end position="119"/>
    </location>
</feature>
<dbReference type="Pfam" id="PF02771">
    <property type="entry name" value="Acyl-CoA_dh_N"/>
    <property type="match status" value="1"/>
</dbReference>
<dbReference type="SUPFAM" id="SSF47203">
    <property type="entry name" value="Acyl-CoA dehydrogenase C-terminal domain-like"/>
    <property type="match status" value="1"/>
</dbReference>
<reference evidence="8" key="1">
    <citation type="submission" date="2023-07" db="EMBL/GenBank/DDBJ databases">
        <title>Sequencing the genomes of 1000 actinobacteria strains.</title>
        <authorList>
            <person name="Klenk H.-P."/>
        </authorList>
    </citation>
    <scope>NUCLEOTIDE SEQUENCE</scope>
    <source>
        <strain evidence="8">DSM 45977</strain>
    </source>
</reference>
<evidence type="ECO:0000313" key="8">
    <source>
        <dbReference type="EMBL" id="MDR7303819.1"/>
    </source>
</evidence>
<dbReference type="RefSeq" id="WP_310276509.1">
    <property type="nucleotide sequence ID" value="NZ_JAVDXW010000001.1"/>
</dbReference>
<dbReference type="Gene3D" id="1.10.540.10">
    <property type="entry name" value="Acyl-CoA dehydrogenase/oxidase, N-terminal domain"/>
    <property type="match status" value="1"/>
</dbReference>
<organism evidence="8 9">
    <name type="scientific">Haloactinomyces albus</name>
    <dbReference type="NCBI Taxonomy" id="1352928"/>
    <lineage>
        <taxon>Bacteria</taxon>
        <taxon>Bacillati</taxon>
        <taxon>Actinomycetota</taxon>
        <taxon>Actinomycetes</taxon>
        <taxon>Actinopolysporales</taxon>
        <taxon>Actinopolysporaceae</taxon>
        <taxon>Haloactinomyces</taxon>
    </lineage>
</organism>
<dbReference type="EMBL" id="JAVDXW010000001">
    <property type="protein sequence ID" value="MDR7303819.1"/>
    <property type="molecule type" value="Genomic_DNA"/>
</dbReference>
<dbReference type="SUPFAM" id="SSF56645">
    <property type="entry name" value="Acyl-CoA dehydrogenase NM domain-like"/>
    <property type="match status" value="1"/>
</dbReference>
<gene>
    <name evidence="8" type="ORF">JOF55_004000</name>
</gene>
<keyword evidence="5" id="KW-0560">Oxidoreductase</keyword>
<evidence type="ECO:0000259" key="6">
    <source>
        <dbReference type="Pfam" id="PF00441"/>
    </source>
</evidence>
<evidence type="ECO:0000256" key="3">
    <source>
        <dbReference type="ARBA" id="ARBA00022630"/>
    </source>
</evidence>
<proteinExistence type="inferred from homology"/>
<protein>
    <submittedName>
        <fullName evidence="8">Alkylation response protein AidB-like acyl-CoA dehydrogenase</fullName>
    </submittedName>
</protein>
<keyword evidence="3" id="KW-0285">Flavoprotein</keyword>
<name>A0AAE4CNE6_9ACTN</name>
<evidence type="ECO:0000259" key="7">
    <source>
        <dbReference type="Pfam" id="PF02771"/>
    </source>
</evidence>
<dbReference type="PANTHER" id="PTHR43884">
    <property type="entry name" value="ACYL-COA DEHYDROGENASE"/>
    <property type="match status" value="1"/>
</dbReference>
<comment type="cofactor">
    <cofactor evidence="1">
        <name>FAD</name>
        <dbReference type="ChEBI" id="CHEBI:57692"/>
    </cofactor>
</comment>
<dbReference type="Proteomes" id="UP001180845">
    <property type="component" value="Unassembled WGS sequence"/>
</dbReference>
<dbReference type="InterPro" id="IPR009075">
    <property type="entry name" value="AcylCo_DH/oxidase_C"/>
</dbReference>
<accession>A0AAE4CNE6</accession>
<dbReference type="InterPro" id="IPR046373">
    <property type="entry name" value="Acyl-CoA_Oxase/DH_mid-dom_sf"/>
</dbReference>
<dbReference type="Gene3D" id="2.40.110.10">
    <property type="entry name" value="Butyryl-CoA Dehydrogenase, subunit A, domain 2"/>
    <property type="match status" value="1"/>
</dbReference>
<dbReference type="GO" id="GO:0003995">
    <property type="term" value="F:acyl-CoA dehydrogenase activity"/>
    <property type="evidence" value="ECO:0007669"/>
    <property type="project" value="TreeGrafter"/>
</dbReference>
<evidence type="ECO:0000313" key="9">
    <source>
        <dbReference type="Proteomes" id="UP001180845"/>
    </source>
</evidence>
<dbReference type="Gene3D" id="1.20.140.10">
    <property type="entry name" value="Butyryl-CoA Dehydrogenase, subunit A, domain 3"/>
    <property type="match status" value="1"/>
</dbReference>
<dbReference type="GO" id="GO:0050660">
    <property type="term" value="F:flavin adenine dinucleotide binding"/>
    <property type="evidence" value="ECO:0007669"/>
    <property type="project" value="InterPro"/>
</dbReference>
<evidence type="ECO:0000256" key="1">
    <source>
        <dbReference type="ARBA" id="ARBA00001974"/>
    </source>
</evidence>
<dbReference type="InterPro" id="IPR037069">
    <property type="entry name" value="AcylCoA_DH/ox_N_sf"/>
</dbReference>
<dbReference type="InterPro" id="IPR013786">
    <property type="entry name" value="AcylCoA_DH/ox_N"/>
</dbReference>
<dbReference type="PANTHER" id="PTHR43884:SF20">
    <property type="entry name" value="ACYL-COA DEHYDROGENASE FADE28"/>
    <property type="match status" value="1"/>
</dbReference>
<evidence type="ECO:0000256" key="4">
    <source>
        <dbReference type="ARBA" id="ARBA00022827"/>
    </source>
</evidence>
<dbReference type="InterPro" id="IPR036250">
    <property type="entry name" value="AcylCo_DH-like_C"/>
</dbReference>
<keyword evidence="9" id="KW-1185">Reference proteome</keyword>
<dbReference type="AlphaFoldDB" id="A0AAE4CNE6"/>
<dbReference type="InterPro" id="IPR009100">
    <property type="entry name" value="AcylCoA_DH/oxidase_NM_dom_sf"/>
</dbReference>
<comment type="similarity">
    <text evidence="2">Belongs to the acyl-CoA dehydrogenase family.</text>
</comment>
<evidence type="ECO:0000256" key="5">
    <source>
        <dbReference type="ARBA" id="ARBA00023002"/>
    </source>
</evidence>
<comment type="caution">
    <text evidence="8">The sequence shown here is derived from an EMBL/GenBank/DDBJ whole genome shotgun (WGS) entry which is preliminary data.</text>
</comment>
<keyword evidence="4" id="KW-0274">FAD</keyword>
<sequence>MMFTPSAEQAELATMVRDLLRKRSDSAAVRTAVAQPKGYDESLWSVLCEQVGVAALAIPEKYGGAGFTLSETHVVLEELGAALTPSPLLGSAVLAAQAVLLSGDETTCAELLPGIASGKSVAALVWAGPDGSWSTGSLPVTAKQQDGGWVLDGTGAFVLDGDHADVLLVLASIDSRPALFRVDPAQHGVHRAPSPTMDQTLRLTVIDLDGAEATLVSADADVFLPTLRDIACSAEAAMQVGAAQRCLDMTVAYTKERRQFGRPIGSFQALKHRMADMLVEVETARSAAWAAAQSAAQRDEDLPARAALAKAWCSEAFNTVAAETIQLHGGIAITWEHDAHLYFKRAHATAQLFGRPHEHRARLQDLYGLLPTST</sequence>
<feature type="domain" description="Acyl-CoA dehydrogenase/oxidase C-terminal" evidence="6">
    <location>
        <begin position="236"/>
        <end position="354"/>
    </location>
</feature>